<dbReference type="AlphaFoldDB" id="A0A516NQE5"/>
<keyword evidence="1 2" id="KW-0443">Lipid metabolism</keyword>
<feature type="active site" description="Nucleophile" evidence="2">
    <location>
        <position position="67"/>
    </location>
</feature>
<dbReference type="SUPFAM" id="SSF52151">
    <property type="entry name" value="FabD/lysophospholipase-like"/>
    <property type="match status" value="1"/>
</dbReference>
<feature type="short sequence motif" description="GXSXG" evidence="2">
    <location>
        <begin position="65"/>
        <end position="69"/>
    </location>
</feature>
<dbReference type="InterPro" id="IPR002641">
    <property type="entry name" value="PNPLA_dom"/>
</dbReference>
<feature type="domain" description="PNPLA" evidence="3">
    <location>
        <begin position="30"/>
        <end position="222"/>
    </location>
</feature>
<dbReference type="EMBL" id="CP041695">
    <property type="protein sequence ID" value="QDP81119.1"/>
    <property type="molecule type" value="Genomic_DNA"/>
</dbReference>
<keyword evidence="2" id="KW-0378">Hydrolase</keyword>
<keyword evidence="2" id="KW-0442">Lipid degradation</keyword>
<dbReference type="GO" id="GO:0016787">
    <property type="term" value="F:hydrolase activity"/>
    <property type="evidence" value="ECO:0007669"/>
    <property type="project" value="UniProtKB-UniRule"/>
</dbReference>
<feature type="short sequence motif" description="GXGXXG" evidence="2">
    <location>
        <begin position="34"/>
        <end position="39"/>
    </location>
</feature>
<gene>
    <name evidence="4" type="ORF">FOH10_22760</name>
</gene>
<evidence type="ECO:0000256" key="2">
    <source>
        <dbReference type="PROSITE-ProRule" id="PRU01161"/>
    </source>
</evidence>
<dbReference type="KEGG" id="nod:FOH10_22760"/>
<dbReference type="InterPro" id="IPR016035">
    <property type="entry name" value="Acyl_Trfase/lysoPLipase"/>
</dbReference>
<evidence type="ECO:0000313" key="5">
    <source>
        <dbReference type="Proteomes" id="UP000317039"/>
    </source>
</evidence>
<evidence type="ECO:0000259" key="3">
    <source>
        <dbReference type="PROSITE" id="PS51635"/>
    </source>
</evidence>
<evidence type="ECO:0000256" key="1">
    <source>
        <dbReference type="ARBA" id="ARBA00023098"/>
    </source>
</evidence>
<feature type="active site" description="Proton acceptor" evidence="2">
    <location>
        <position position="206"/>
    </location>
</feature>
<dbReference type="PROSITE" id="PS51635">
    <property type="entry name" value="PNPLA"/>
    <property type="match status" value="1"/>
</dbReference>
<name>A0A516NQE5_9NOCA</name>
<feature type="short sequence motif" description="DGA/G" evidence="2">
    <location>
        <begin position="206"/>
        <end position="208"/>
    </location>
</feature>
<dbReference type="GO" id="GO:0016042">
    <property type="term" value="P:lipid catabolic process"/>
    <property type="evidence" value="ECO:0007669"/>
    <property type="project" value="UniProtKB-UniRule"/>
</dbReference>
<dbReference type="PRINTS" id="PR00958">
    <property type="entry name" value="HOMSERKINASE"/>
</dbReference>
<dbReference type="Pfam" id="PF01734">
    <property type="entry name" value="Patatin"/>
    <property type="match status" value="1"/>
</dbReference>
<reference evidence="4 5" key="1">
    <citation type="submission" date="2019-07" db="EMBL/GenBank/DDBJ databases">
        <title>Complete Genome Sequence and Methylome Analysis of Nocardia otitidis-caviarum NEB252.</title>
        <authorList>
            <person name="Fomenkov A."/>
            <person name="Anton B.P."/>
            <person name="Vincze T."/>
            <person name="Roberts R.J."/>
        </authorList>
    </citation>
    <scope>NUCLEOTIDE SEQUENCE [LARGE SCALE GENOMIC DNA]</scope>
    <source>
        <strain evidence="4 5">NEB252</strain>
    </source>
</reference>
<dbReference type="Proteomes" id="UP000317039">
    <property type="component" value="Chromosome"/>
</dbReference>
<accession>A0A516NQE5</accession>
<evidence type="ECO:0000313" key="4">
    <source>
        <dbReference type="EMBL" id="QDP81119.1"/>
    </source>
</evidence>
<dbReference type="Gene3D" id="3.40.1090.10">
    <property type="entry name" value="Cytosolic phospholipase A2 catalytic domain"/>
    <property type="match status" value="2"/>
</dbReference>
<organism evidence="4 5">
    <name type="scientific">Nocardia otitidiscaviarum</name>
    <dbReference type="NCBI Taxonomy" id="1823"/>
    <lineage>
        <taxon>Bacteria</taxon>
        <taxon>Bacillati</taxon>
        <taxon>Actinomycetota</taxon>
        <taxon>Actinomycetes</taxon>
        <taxon>Mycobacteriales</taxon>
        <taxon>Nocardiaceae</taxon>
        <taxon>Nocardia</taxon>
    </lineage>
</organism>
<protein>
    <submittedName>
        <fullName evidence="4">Patatin-like phospholipase family protein</fullName>
    </submittedName>
</protein>
<sequence>MGKRPGRRRLFGTVGSMAGPVSPKGSRIALVLGGGGPVGISWLAGLAVGLREAGIDLGLADRFVGTSAGAVVGTVLAAGADPIRLLTPPPADAPPLRADPARLGEIFAIMTEPGIAPKDARRKIGALAMAADVGAPGVHIDRMRAVVGIDDWPDRDIVLTAIDAHSGDLRTWTPGDAATLPEALAATTSVPGVLPPIPIDGRTYIDGGLRSTVNADLALPADVVVILEPLAHMFPRTRADRDLGSAREISVVPDATAVAAFGPDVFAVAALTPAFESGVRQSADAATSLKDVWPAR</sequence>
<proteinExistence type="predicted"/>